<proteinExistence type="predicted"/>
<evidence type="ECO:0000313" key="5">
    <source>
        <dbReference type="EMBL" id="MFB2833307.1"/>
    </source>
</evidence>
<dbReference type="InterPro" id="IPR036390">
    <property type="entry name" value="WH_DNA-bd_sf"/>
</dbReference>
<dbReference type="InterPro" id="IPR014710">
    <property type="entry name" value="RmlC-like_jellyroll"/>
</dbReference>
<dbReference type="InterPro" id="IPR012318">
    <property type="entry name" value="HTH_CRP"/>
</dbReference>
<keyword evidence="2" id="KW-0238">DNA-binding</keyword>
<dbReference type="CDD" id="cd00092">
    <property type="entry name" value="HTH_CRP"/>
    <property type="match status" value="1"/>
</dbReference>
<gene>
    <name evidence="5" type="ORF">ACE1CA_02115</name>
</gene>
<dbReference type="SMART" id="SM00419">
    <property type="entry name" value="HTH_CRP"/>
    <property type="match status" value="1"/>
</dbReference>
<organism evidence="5 6">
    <name type="scientific">Floridaenema evergladense BLCC-F167</name>
    <dbReference type="NCBI Taxonomy" id="3153639"/>
    <lineage>
        <taxon>Bacteria</taxon>
        <taxon>Bacillati</taxon>
        <taxon>Cyanobacteriota</taxon>
        <taxon>Cyanophyceae</taxon>
        <taxon>Oscillatoriophycideae</taxon>
        <taxon>Aerosakkonematales</taxon>
        <taxon>Aerosakkonemataceae</taxon>
        <taxon>Floridanema</taxon>
        <taxon>Floridanema evergladense</taxon>
    </lineage>
</organism>
<dbReference type="Gene3D" id="2.60.120.10">
    <property type="entry name" value="Jelly Rolls"/>
    <property type="match status" value="1"/>
</dbReference>
<evidence type="ECO:0000259" key="4">
    <source>
        <dbReference type="PROSITE" id="PS51063"/>
    </source>
</evidence>
<keyword evidence="1" id="KW-0805">Transcription regulation</keyword>
<dbReference type="Pfam" id="PF13545">
    <property type="entry name" value="HTH_Crp_2"/>
    <property type="match status" value="1"/>
</dbReference>
<evidence type="ECO:0000256" key="1">
    <source>
        <dbReference type="ARBA" id="ARBA00023015"/>
    </source>
</evidence>
<dbReference type="SUPFAM" id="SSF51206">
    <property type="entry name" value="cAMP-binding domain-like"/>
    <property type="match status" value="1"/>
</dbReference>
<accession>A0ABV4WE43</accession>
<dbReference type="EMBL" id="JBHFNT010000027">
    <property type="protein sequence ID" value="MFB2833307.1"/>
    <property type="molecule type" value="Genomic_DNA"/>
</dbReference>
<reference evidence="5 6" key="1">
    <citation type="submission" date="2024-09" db="EMBL/GenBank/DDBJ databases">
        <title>Floridaenema gen nov. (Aerosakkonemataceae, Aerosakkonematales ord. nov., Cyanobacteria) from benthic tropical and subtropical fresh waters, with the description of four new species.</title>
        <authorList>
            <person name="Moretto J.A."/>
            <person name="Berthold D.E."/>
            <person name="Lefler F.W."/>
            <person name="Huang I.-S."/>
            <person name="Laughinghouse H. IV."/>
        </authorList>
    </citation>
    <scope>NUCLEOTIDE SEQUENCE [LARGE SCALE GENOMIC DNA]</scope>
    <source>
        <strain evidence="5 6">BLCC-F167</strain>
    </source>
</reference>
<protein>
    <submittedName>
        <fullName evidence="5">Crp/Fnr family transcriptional regulator</fullName>
    </submittedName>
</protein>
<dbReference type="SUPFAM" id="SSF46785">
    <property type="entry name" value="Winged helix' DNA-binding domain"/>
    <property type="match status" value="1"/>
</dbReference>
<dbReference type="RefSeq" id="WP_413275770.1">
    <property type="nucleotide sequence ID" value="NZ_JBHFNT010000027.1"/>
</dbReference>
<sequence>MLFTPLSTKQSVKPIRQQFSPRSILPIKSNLLWKIESGVVKATTWLEDDTTVTLGIWGPGDIVGKALSKVEAYQIECLTKVELIPFHPQEWQEITEVLLTHIKQAEELLLIRSYKKTDLMVIKLLSWLAKRFGHEVKNGHLIDVRLTHQDIAEMLGATRVTVTRVLIQLEQQGLIERLSLHRFLVKEEELWHYEI</sequence>
<evidence type="ECO:0000313" key="6">
    <source>
        <dbReference type="Proteomes" id="UP001576780"/>
    </source>
</evidence>
<dbReference type="InterPro" id="IPR018490">
    <property type="entry name" value="cNMP-bd_dom_sf"/>
</dbReference>
<name>A0ABV4WE43_9CYAN</name>
<evidence type="ECO:0000256" key="2">
    <source>
        <dbReference type="ARBA" id="ARBA00023125"/>
    </source>
</evidence>
<keyword evidence="3" id="KW-0804">Transcription</keyword>
<dbReference type="PROSITE" id="PS00042">
    <property type="entry name" value="HTH_CRP_1"/>
    <property type="match status" value="1"/>
</dbReference>
<dbReference type="PROSITE" id="PS51063">
    <property type="entry name" value="HTH_CRP_2"/>
    <property type="match status" value="1"/>
</dbReference>
<evidence type="ECO:0000256" key="3">
    <source>
        <dbReference type="ARBA" id="ARBA00023163"/>
    </source>
</evidence>
<dbReference type="Gene3D" id="1.10.10.10">
    <property type="entry name" value="Winged helix-like DNA-binding domain superfamily/Winged helix DNA-binding domain"/>
    <property type="match status" value="1"/>
</dbReference>
<dbReference type="InterPro" id="IPR036388">
    <property type="entry name" value="WH-like_DNA-bd_sf"/>
</dbReference>
<dbReference type="InterPro" id="IPR018335">
    <property type="entry name" value="Tscrpt_reg_HTH_Crp-type_CS"/>
</dbReference>
<dbReference type="Proteomes" id="UP001576780">
    <property type="component" value="Unassembled WGS sequence"/>
</dbReference>
<feature type="domain" description="HTH crp-type" evidence="4">
    <location>
        <begin position="115"/>
        <end position="189"/>
    </location>
</feature>
<keyword evidence="6" id="KW-1185">Reference proteome</keyword>
<dbReference type="PRINTS" id="PR00034">
    <property type="entry name" value="HTHCRP"/>
</dbReference>
<comment type="caution">
    <text evidence="5">The sequence shown here is derived from an EMBL/GenBank/DDBJ whole genome shotgun (WGS) entry which is preliminary data.</text>
</comment>